<dbReference type="AlphaFoldDB" id="A0A4Y7PGE8"/>
<accession>A0A4Y7PGE8</accession>
<keyword evidence="3 6" id="KW-1133">Transmembrane helix</keyword>
<feature type="domain" description="Calcineurin-like phosphoesterase" evidence="7">
    <location>
        <begin position="121"/>
        <end position="318"/>
    </location>
</feature>
<dbReference type="Gene3D" id="3.60.21.10">
    <property type="match status" value="1"/>
</dbReference>
<evidence type="ECO:0000259" key="7">
    <source>
        <dbReference type="Pfam" id="PF00149"/>
    </source>
</evidence>
<dbReference type="GO" id="GO:0005783">
    <property type="term" value="C:endoplasmic reticulum"/>
    <property type="evidence" value="ECO:0007669"/>
    <property type="project" value="TreeGrafter"/>
</dbReference>
<gene>
    <name evidence="8" type="ORF">BD410DRAFT_809687</name>
</gene>
<dbReference type="OrthoDB" id="5977743at2759"/>
<comment type="subcellular location">
    <subcellularLocation>
        <location evidence="1">Membrane</location>
        <topology evidence="1">Multi-pass membrane protein</topology>
    </subcellularLocation>
</comment>
<evidence type="ECO:0000313" key="9">
    <source>
        <dbReference type="Proteomes" id="UP000294933"/>
    </source>
</evidence>
<keyword evidence="4 6" id="KW-0472">Membrane</keyword>
<protein>
    <submittedName>
        <fullName evidence="8">Metallo-dependent phosphatase</fullName>
    </submittedName>
</protein>
<dbReference type="GO" id="GO:0016020">
    <property type="term" value="C:membrane"/>
    <property type="evidence" value="ECO:0007669"/>
    <property type="project" value="UniProtKB-SubCell"/>
</dbReference>
<dbReference type="VEuPathDB" id="FungiDB:BD410DRAFT_809687"/>
<dbReference type="STRING" id="50990.A0A4Y7PGE8"/>
<dbReference type="PANTHER" id="PTHR13315">
    <property type="entry name" value="METALLO PHOSPHOESTERASE RELATED"/>
    <property type="match status" value="1"/>
</dbReference>
<feature type="region of interest" description="Disordered" evidence="5">
    <location>
        <begin position="597"/>
        <end position="638"/>
    </location>
</feature>
<dbReference type="InterPro" id="IPR033308">
    <property type="entry name" value="PGAP5/Cdc1/Ted1"/>
</dbReference>
<feature type="transmembrane region" description="Helical" evidence="6">
    <location>
        <begin position="14"/>
        <end position="38"/>
    </location>
</feature>
<evidence type="ECO:0000256" key="5">
    <source>
        <dbReference type="SAM" id="MobiDB-lite"/>
    </source>
</evidence>
<evidence type="ECO:0000256" key="3">
    <source>
        <dbReference type="ARBA" id="ARBA00022989"/>
    </source>
</evidence>
<name>A0A4Y7PGE8_9AGAM</name>
<feature type="region of interest" description="Disordered" evidence="5">
    <location>
        <begin position="445"/>
        <end position="584"/>
    </location>
</feature>
<dbReference type="PANTHER" id="PTHR13315:SF4">
    <property type="entry name" value="METALLOPHOSPHOESTERASE, ISOFORM E"/>
    <property type="match status" value="1"/>
</dbReference>
<feature type="transmembrane region" description="Helical" evidence="6">
    <location>
        <begin position="749"/>
        <end position="768"/>
    </location>
</feature>
<feature type="transmembrane region" description="Helical" evidence="6">
    <location>
        <begin position="387"/>
        <end position="408"/>
    </location>
</feature>
<evidence type="ECO:0000256" key="6">
    <source>
        <dbReference type="SAM" id="Phobius"/>
    </source>
</evidence>
<dbReference type="Proteomes" id="UP000294933">
    <property type="component" value="Unassembled WGS sequence"/>
</dbReference>
<evidence type="ECO:0000256" key="4">
    <source>
        <dbReference type="ARBA" id="ARBA00023136"/>
    </source>
</evidence>
<dbReference type="GO" id="GO:0006506">
    <property type="term" value="P:GPI anchor biosynthetic process"/>
    <property type="evidence" value="ECO:0007669"/>
    <property type="project" value="InterPro"/>
</dbReference>
<dbReference type="InterPro" id="IPR004843">
    <property type="entry name" value="Calcineurin-like_PHP"/>
</dbReference>
<keyword evidence="2 6" id="KW-0812">Transmembrane</keyword>
<proteinExistence type="predicted"/>
<dbReference type="SUPFAM" id="SSF56300">
    <property type="entry name" value="Metallo-dependent phosphatases"/>
    <property type="match status" value="1"/>
</dbReference>
<keyword evidence="9" id="KW-1185">Reference proteome</keyword>
<sequence>MKTRAHALGRGRRLLAFLAPSLLIAVTRFVWVALVLWFEIGVFFFSVARCRWPDDGLRRKAVDAGVDRSTSTTPIKHFLLIADPQVLDHRSYPGRGGWLMRLTQFVVDLNLRKNWMVATRFRPDVVVFLGDMMDNGRVTMGDDEYQRYFNRFNAMFKIPPSTEELYIPGNHDVGLGSSRSFSNQRRQRYTRHFGPLNHLSSHANHTLLFLDAPGLVDEDYQRAKKGADYRSWNALGGGAVEFVRRFAADGPGDEPAILFSHIPLFRPDSASCGPLRERGTIRRGVGHGYQNTLGKQTTQFLLQSVQPSLIFSGDDHDYCEYTHSIPIVEEGPAPRIHYAREVTVKSFSMAMGIKRPGFQLLSLTAPSPLIKDAPSHADTPCHLPDQLGIYTSGYALLAGITLLVIFGVNVRRSVRTRRPAPFSSYTHDTHTSPLPRYAPLPLVDVDGYEYGDGEGGEGDSPPSPSGLRPDSAIWAPFSPMSGSRVSPEPEALPAARSYRGGARVNGHGRGGHSGIGNGNGDGGNGTHTPTYRVSRPPTPLDSSLMPSAGLGSFHNHSHTHSHSHGHKQQHRYAGDGVDDDDDDLMSPAQFVFTPSHSRNQSLRFGRGGGAGAGGDRGTAGAGVVGGRGGEGEGEIDETSGGGSYFLPVPGGRHQHQHAKEEWRSSSSGRLLSGRGNWTWTWTFVLRGRRRRITIRPPTWIWIPNSIHGLSRFLRRNARMAMTSSAGRGGGIMQHSRRERGLVRMFAEDVWATAWPPVLLFGVISWWMFR</sequence>
<dbReference type="InterPro" id="IPR029052">
    <property type="entry name" value="Metallo-depent_PP-like"/>
</dbReference>
<feature type="compositionally biased region" description="Acidic residues" evidence="5">
    <location>
        <begin position="446"/>
        <end position="457"/>
    </location>
</feature>
<dbReference type="GO" id="GO:0016787">
    <property type="term" value="F:hydrolase activity"/>
    <property type="evidence" value="ECO:0007669"/>
    <property type="project" value="InterPro"/>
</dbReference>
<organism evidence="8 9">
    <name type="scientific">Rickenella mellea</name>
    <dbReference type="NCBI Taxonomy" id="50990"/>
    <lineage>
        <taxon>Eukaryota</taxon>
        <taxon>Fungi</taxon>
        <taxon>Dikarya</taxon>
        <taxon>Basidiomycota</taxon>
        <taxon>Agaricomycotina</taxon>
        <taxon>Agaricomycetes</taxon>
        <taxon>Hymenochaetales</taxon>
        <taxon>Rickenellaceae</taxon>
        <taxon>Rickenella</taxon>
    </lineage>
</organism>
<feature type="compositionally biased region" description="Basic residues" evidence="5">
    <location>
        <begin position="555"/>
        <end position="570"/>
    </location>
</feature>
<dbReference type="Pfam" id="PF00149">
    <property type="entry name" value="Metallophos"/>
    <property type="match status" value="1"/>
</dbReference>
<reference evidence="8 9" key="1">
    <citation type="submission" date="2018-06" db="EMBL/GenBank/DDBJ databases">
        <title>A transcriptomic atlas of mushroom development highlights an independent origin of complex multicellularity.</title>
        <authorList>
            <consortium name="DOE Joint Genome Institute"/>
            <person name="Krizsan K."/>
            <person name="Almasi E."/>
            <person name="Merenyi Z."/>
            <person name="Sahu N."/>
            <person name="Viragh M."/>
            <person name="Koszo T."/>
            <person name="Mondo S."/>
            <person name="Kiss B."/>
            <person name="Balint B."/>
            <person name="Kues U."/>
            <person name="Barry K."/>
            <person name="Hegedus J.C."/>
            <person name="Henrissat B."/>
            <person name="Johnson J."/>
            <person name="Lipzen A."/>
            <person name="Ohm R."/>
            <person name="Nagy I."/>
            <person name="Pangilinan J."/>
            <person name="Yan J."/>
            <person name="Xiong Y."/>
            <person name="Grigoriev I.V."/>
            <person name="Hibbett D.S."/>
            <person name="Nagy L.G."/>
        </authorList>
    </citation>
    <scope>NUCLEOTIDE SEQUENCE [LARGE SCALE GENOMIC DNA]</scope>
    <source>
        <strain evidence="8 9">SZMC22713</strain>
    </source>
</reference>
<feature type="compositionally biased region" description="Gly residues" evidence="5">
    <location>
        <begin position="507"/>
        <end position="525"/>
    </location>
</feature>
<evidence type="ECO:0000313" key="8">
    <source>
        <dbReference type="EMBL" id="TDL14483.1"/>
    </source>
</evidence>
<evidence type="ECO:0000256" key="1">
    <source>
        <dbReference type="ARBA" id="ARBA00004141"/>
    </source>
</evidence>
<evidence type="ECO:0000256" key="2">
    <source>
        <dbReference type="ARBA" id="ARBA00022692"/>
    </source>
</evidence>
<feature type="compositionally biased region" description="Gly residues" evidence="5">
    <location>
        <begin position="605"/>
        <end position="628"/>
    </location>
</feature>
<dbReference type="EMBL" id="ML170333">
    <property type="protein sequence ID" value="TDL14483.1"/>
    <property type="molecule type" value="Genomic_DNA"/>
</dbReference>